<keyword evidence="2" id="KW-1185">Reference proteome</keyword>
<accession>A0ABS7K165</accession>
<dbReference type="EMBL" id="JACWFH010000007">
    <property type="protein sequence ID" value="MBY0095992.1"/>
    <property type="molecule type" value="Genomic_DNA"/>
</dbReference>
<dbReference type="RefSeq" id="WP_221871463.1">
    <property type="nucleotide sequence ID" value="NZ_JACWFH010000007.1"/>
</dbReference>
<dbReference type="Proteomes" id="UP000769780">
    <property type="component" value="Unassembled WGS sequence"/>
</dbReference>
<comment type="caution">
    <text evidence="1">The sequence shown here is derived from an EMBL/GenBank/DDBJ whole genome shotgun (WGS) entry which is preliminary data.</text>
</comment>
<sequence>MITLSSITNLQEASQTLEKIKKEAPALHEKLLHAVQLTRALQFKYHYLGCSLLELECKEENPTFVSTSVLNMYKKELSALTKDPQFFLVKQLFSNYQRIGYAKICLLILDRTPNSLVGPTSIK</sequence>
<organism evidence="1 2">
    <name type="scientific">Mesobacillus maritimus</name>
    <dbReference type="NCBI Taxonomy" id="1643336"/>
    <lineage>
        <taxon>Bacteria</taxon>
        <taxon>Bacillati</taxon>
        <taxon>Bacillota</taxon>
        <taxon>Bacilli</taxon>
        <taxon>Bacillales</taxon>
        <taxon>Bacillaceae</taxon>
        <taxon>Mesobacillus</taxon>
    </lineage>
</organism>
<evidence type="ECO:0000313" key="2">
    <source>
        <dbReference type="Proteomes" id="UP000769780"/>
    </source>
</evidence>
<name>A0ABS7K165_9BACI</name>
<evidence type="ECO:0000313" key="1">
    <source>
        <dbReference type="EMBL" id="MBY0095992.1"/>
    </source>
</evidence>
<gene>
    <name evidence="1" type="ORF">H0185_04125</name>
</gene>
<protein>
    <submittedName>
        <fullName evidence="1">Uncharacterized protein</fullName>
    </submittedName>
</protein>
<reference evidence="1 2" key="1">
    <citation type="submission" date="2020-07" db="EMBL/GenBank/DDBJ databases">
        <title>Fungal Genomes of the International Space Station.</title>
        <authorList>
            <person name="Seuylemezian A."/>
            <person name="Singh N.K."/>
            <person name="Wood J."/>
            <person name="Venkateswaran K."/>
        </authorList>
    </citation>
    <scope>NUCLEOTIDE SEQUENCE [LARGE SCALE GENOMIC DNA]</scope>
    <source>
        <strain evidence="1 2">PL-B2</strain>
    </source>
</reference>
<proteinExistence type="predicted"/>